<dbReference type="InterPro" id="IPR000573">
    <property type="entry name" value="AconitaseA/IPMdHydase_ssu_swvl"/>
</dbReference>
<feature type="domain" description="Aconitase A/isopropylmalate dehydratase small subunit swivel" evidence="11">
    <location>
        <begin position="533"/>
        <end position="663"/>
    </location>
</feature>
<evidence type="ECO:0000256" key="2">
    <source>
        <dbReference type="ARBA" id="ARBA00004717"/>
    </source>
</evidence>
<dbReference type="NCBIfam" id="TIGR01341">
    <property type="entry name" value="aconitase_1"/>
    <property type="match status" value="1"/>
</dbReference>
<keyword evidence="9" id="KW-0004">4Fe-4S</keyword>
<dbReference type="SUPFAM" id="SSF52016">
    <property type="entry name" value="LeuD/IlvD-like"/>
    <property type="match status" value="1"/>
</dbReference>
<evidence type="ECO:0000256" key="7">
    <source>
        <dbReference type="ARBA" id="ARBA00023239"/>
    </source>
</evidence>
<evidence type="ECO:0000256" key="9">
    <source>
        <dbReference type="RuleBase" id="RU361275"/>
    </source>
</evidence>
<comment type="similarity">
    <text evidence="3 9">Belongs to the aconitase/IPM isomerase family.</text>
</comment>
<dbReference type="GO" id="GO:0006099">
    <property type="term" value="P:tricarboxylic acid cycle"/>
    <property type="evidence" value="ECO:0007669"/>
    <property type="project" value="UniProtKB-UniPathway"/>
</dbReference>
<keyword evidence="4" id="KW-0479">Metal-binding</keyword>
<comment type="pathway">
    <text evidence="2">Carbohydrate metabolism; tricarboxylic acid cycle; isocitrate from oxaloacetate: step 2/2.</text>
</comment>
<gene>
    <name evidence="12" type="primary">acnA</name>
    <name evidence="12" type="ORF">ENN50_07240</name>
</gene>
<feature type="non-terminal residue" evidence="12">
    <location>
        <position position="1"/>
    </location>
</feature>
<dbReference type="GO" id="GO:0046872">
    <property type="term" value="F:metal ion binding"/>
    <property type="evidence" value="ECO:0007669"/>
    <property type="project" value="UniProtKB-KW"/>
</dbReference>
<dbReference type="UniPathway" id="UPA00223">
    <property type="reaction ID" value="UER00718"/>
</dbReference>
<dbReference type="InterPro" id="IPR018136">
    <property type="entry name" value="Aconitase_4Fe-4S_BS"/>
</dbReference>
<evidence type="ECO:0000256" key="8">
    <source>
        <dbReference type="ARBA" id="ARBA00023501"/>
    </source>
</evidence>
<dbReference type="SUPFAM" id="SSF53732">
    <property type="entry name" value="Aconitase iron-sulfur domain"/>
    <property type="match status" value="1"/>
</dbReference>
<comment type="caution">
    <text evidence="12">The sequence shown here is derived from an EMBL/GenBank/DDBJ whole genome shotgun (WGS) entry which is preliminary data.</text>
</comment>
<dbReference type="PROSITE" id="PS00450">
    <property type="entry name" value="ACONITASE_1"/>
    <property type="match status" value="1"/>
</dbReference>
<dbReference type="InterPro" id="IPR001030">
    <property type="entry name" value="Acoase/IPM_deHydtase_lsu_aba"/>
</dbReference>
<evidence type="ECO:0000256" key="6">
    <source>
        <dbReference type="ARBA" id="ARBA00023014"/>
    </source>
</evidence>
<feature type="domain" description="Aconitase/3-isopropylmalate dehydratase large subunit alpha/beta/alpha" evidence="10">
    <location>
        <begin position="1"/>
        <end position="405"/>
    </location>
</feature>
<evidence type="ECO:0000259" key="10">
    <source>
        <dbReference type="Pfam" id="PF00330"/>
    </source>
</evidence>
<accession>A0A831STB0</accession>
<comment type="cofactor">
    <cofactor evidence="1">
        <name>[4Fe-4S] cluster</name>
        <dbReference type="ChEBI" id="CHEBI:49883"/>
    </cofactor>
</comment>
<evidence type="ECO:0000256" key="4">
    <source>
        <dbReference type="ARBA" id="ARBA00022723"/>
    </source>
</evidence>
<dbReference type="AlphaFoldDB" id="A0A831STB0"/>
<dbReference type="Gene3D" id="6.10.190.10">
    <property type="match status" value="1"/>
</dbReference>
<dbReference type="EC" id="4.2.1.3" evidence="9"/>
<protein>
    <recommendedName>
        <fullName evidence="9">Aconitate hydratase</fullName>
        <shortName evidence="9">Aconitase</shortName>
        <ecNumber evidence="9">4.2.1.3</ecNumber>
    </recommendedName>
</protein>
<dbReference type="InterPro" id="IPR015928">
    <property type="entry name" value="Aconitase/3IPM_dehydase_swvl"/>
</dbReference>
<dbReference type="Gene3D" id="3.30.499.10">
    <property type="entry name" value="Aconitase, domain 3"/>
    <property type="match status" value="2"/>
</dbReference>
<evidence type="ECO:0000256" key="5">
    <source>
        <dbReference type="ARBA" id="ARBA00023004"/>
    </source>
</evidence>
<dbReference type="Pfam" id="PF00694">
    <property type="entry name" value="Aconitase_C"/>
    <property type="match status" value="1"/>
</dbReference>
<dbReference type="PANTHER" id="PTHR11670">
    <property type="entry name" value="ACONITASE/IRON-RESPONSIVE ELEMENT FAMILY MEMBER"/>
    <property type="match status" value="1"/>
</dbReference>
<dbReference type="NCBIfam" id="NF009520">
    <property type="entry name" value="PRK12881.1"/>
    <property type="match status" value="1"/>
</dbReference>
<comment type="function">
    <text evidence="9">Catalyzes the isomerization of citrate to isocitrate via cis-aconitate.</text>
</comment>
<proteinExistence type="inferred from homology"/>
<dbReference type="FunFam" id="3.20.19.10:FF:000001">
    <property type="entry name" value="Aconitate hydratase"/>
    <property type="match status" value="1"/>
</dbReference>
<dbReference type="CDD" id="cd01580">
    <property type="entry name" value="AcnA_IRP_Swivel"/>
    <property type="match status" value="1"/>
</dbReference>
<dbReference type="GO" id="GO:0003994">
    <property type="term" value="F:aconitate hydratase activity"/>
    <property type="evidence" value="ECO:0007669"/>
    <property type="project" value="UniProtKB-EC"/>
</dbReference>
<reference evidence="12" key="1">
    <citation type="journal article" date="2020" name="mSystems">
        <title>Genome- and Community-Level Interaction Insights into Carbon Utilization and Element Cycling Functions of Hydrothermarchaeota in Hydrothermal Sediment.</title>
        <authorList>
            <person name="Zhou Z."/>
            <person name="Liu Y."/>
            <person name="Xu W."/>
            <person name="Pan J."/>
            <person name="Luo Z.H."/>
            <person name="Li M."/>
        </authorList>
    </citation>
    <scope>NUCLEOTIDE SEQUENCE [LARGE SCALE GENOMIC DNA]</scope>
    <source>
        <strain evidence="12">SpSt-1181</strain>
    </source>
</reference>
<dbReference type="Proteomes" id="UP000886335">
    <property type="component" value="Unassembled WGS sequence"/>
</dbReference>
<dbReference type="EMBL" id="DSBW01000158">
    <property type="protein sequence ID" value="HED31459.1"/>
    <property type="molecule type" value="Genomic_DNA"/>
</dbReference>
<dbReference type="Gene3D" id="3.20.19.10">
    <property type="entry name" value="Aconitase, domain 4"/>
    <property type="match status" value="1"/>
</dbReference>
<evidence type="ECO:0000313" key="12">
    <source>
        <dbReference type="EMBL" id="HED31459.1"/>
    </source>
</evidence>
<dbReference type="InterPro" id="IPR015931">
    <property type="entry name" value="Acnase/IPM_dHydase_lsu_aba_1/3"/>
</dbReference>
<keyword evidence="7 9" id="KW-0456">Lyase</keyword>
<dbReference type="InterPro" id="IPR006249">
    <property type="entry name" value="Aconitase/IRP2"/>
</dbReference>
<dbReference type="InterPro" id="IPR036008">
    <property type="entry name" value="Aconitase_4Fe-4S_dom"/>
</dbReference>
<dbReference type="PRINTS" id="PR00415">
    <property type="entry name" value="ACONITASE"/>
</dbReference>
<evidence type="ECO:0000256" key="1">
    <source>
        <dbReference type="ARBA" id="ARBA00001966"/>
    </source>
</evidence>
<comment type="catalytic activity">
    <reaction evidence="8 9">
        <text>citrate = D-threo-isocitrate</text>
        <dbReference type="Rhea" id="RHEA:10336"/>
        <dbReference type="ChEBI" id="CHEBI:15562"/>
        <dbReference type="ChEBI" id="CHEBI:16947"/>
        <dbReference type="EC" id="4.2.1.3"/>
    </reaction>
</comment>
<dbReference type="Pfam" id="PF00330">
    <property type="entry name" value="Aconitase"/>
    <property type="match status" value="1"/>
</dbReference>
<evidence type="ECO:0000259" key="11">
    <source>
        <dbReference type="Pfam" id="PF00694"/>
    </source>
</evidence>
<organism evidence="12">
    <name type="scientific">Prosthecochloris aestuarii</name>
    <dbReference type="NCBI Taxonomy" id="1102"/>
    <lineage>
        <taxon>Bacteria</taxon>
        <taxon>Pseudomonadati</taxon>
        <taxon>Chlorobiota</taxon>
        <taxon>Chlorobiia</taxon>
        <taxon>Chlorobiales</taxon>
        <taxon>Chlorobiaceae</taxon>
        <taxon>Prosthecochloris</taxon>
    </lineage>
</organism>
<dbReference type="NCBIfam" id="NF006757">
    <property type="entry name" value="PRK09277.1"/>
    <property type="match status" value="1"/>
</dbReference>
<keyword evidence="5 9" id="KW-0408">Iron</keyword>
<sequence>RNLERYGFLKWGQKNLEKFHVVPPGTGIVHQVNLEHLSPVVHQEDSVAWPDSLVGTDSHTTMINALGVLGWGVGGIEAEAVMLGYPLFMPLPPVTGVRLTGVLGRQVTATDLVLTLTQLLRSQGVVGSFVEFFGPGLSSLSVPDRATIANMAPEYGATAGFFPIDDLTLEYLGMTGRGSRIPLVRAYAKAQQLWHEPFNEPDFSRVLEFDLGSVEPSLAGPKRPQDRRSLSSMSGHWTQALEEIYGRSDAGDGIEVSMKGERFMLTDGAVVIAAITSCTNTSNPPLLVAAGLLARNARRKGLMVPAWVKTSFAPGSRVVIDYLDEAGLLGDLEALGFANVGFGCTTCIGNSGPLPGPVASAVEKAGLVVAGVLSGNRNFEGRINPHVKANYLASPLLVVAYALAGNIGRNLDKEPLGLDREGREVYLHDIWPSDEEVRGVVDQVVRERYFTDRYADVFSGTPEWQAIEADNNPQYNWLPDSLYIRKPPFFDTSFSAFPASVSAARCLALLGDSVTTDHISPAGAIRPDQPAGRYLQDNGVDPSGFNSFGSRRGNHEVMVRGTFDNIRIRNLLVPGTEGGWTRFMLPGTADGPVMSIFDAAVQYRDEQVPLVVLAGKDYGMGSSRDWAAKGTRLLGVRAVIAESFERIHRSNLVGMGVLPLEFCAGDSVRSLGLTGSERFDIDLRKAFVPGGDVPVRTVHPETRKESTFSVISRIDTGAEVEYYRNGGILQTVLRSLLS</sequence>
<keyword evidence="6 9" id="KW-0411">Iron-sulfur</keyword>
<dbReference type="InterPro" id="IPR044137">
    <property type="entry name" value="AcnA_IRP_Swivel"/>
</dbReference>
<name>A0A831STB0_PROAE</name>
<evidence type="ECO:0000256" key="3">
    <source>
        <dbReference type="ARBA" id="ARBA00007185"/>
    </source>
</evidence>
<dbReference type="GO" id="GO:0051539">
    <property type="term" value="F:4 iron, 4 sulfur cluster binding"/>
    <property type="evidence" value="ECO:0007669"/>
    <property type="project" value="UniProtKB-KW"/>
</dbReference>